<evidence type="ECO:0000313" key="2">
    <source>
        <dbReference type="EMBL" id="JAD17083.1"/>
    </source>
</evidence>
<evidence type="ECO:0000256" key="1">
    <source>
        <dbReference type="SAM" id="MobiDB-lite"/>
    </source>
</evidence>
<accession>A0A0A9MUA5</accession>
<name>A0A0A9MUA5_ARUDO</name>
<reference evidence="2" key="2">
    <citation type="journal article" date="2015" name="Data Brief">
        <title>Shoot transcriptome of the giant reed, Arundo donax.</title>
        <authorList>
            <person name="Barrero R.A."/>
            <person name="Guerrero F.D."/>
            <person name="Moolhuijzen P."/>
            <person name="Goolsby J.A."/>
            <person name="Tidwell J."/>
            <person name="Bellgard S.E."/>
            <person name="Bellgard M.I."/>
        </authorList>
    </citation>
    <scope>NUCLEOTIDE SEQUENCE</scope>
    <source>
        <tissue evidence="2">Shoot tissue taken approximately 20 cm above the soil surface</tissue>
    </source>
</reference>
<feature type="region of interest" description="Disordered" evidence="1">
    <location>
        <begin position="59"/>
        <end position="116"/>
    </location>
</feature>
<feature type="compositionally biased region" description="Basic and acidic residues" evidence="1">
    <location>
        <begin position="107"/>
        <end position="116"/>
    </location>
</feature>
<dbReference type="EMBL" id="GBRH01280812">
    <property type="protein sequence ID" value="JAD17083.1"/>
    <property type="molecule type" value="Transcribed_RNA"/>
</dbReference>
<protein>
    <submittedName>
        <fullName evidence="2">Uncharacterized protein</fullName>
    </submittedName>
</protein>
<proteinExistence type="predicted"/>
<reference evidence="2" key="1">
    <citation type="submission" date="2014-09" db="EMBL/GenBank/DDBJ databases">
        <authorList>
            <person name="Magalhaes I.L.F."/>
            <person name="Oliveira U."/>
            <person name="Santos F.R."/>
            <person name="Vidigal T.H.D.A."/>
            <person name="Brescovit A.D."/>
            <person name="Santos A.J."/>
        </authorList>
    </citation>
    <scope>NUCLEOTIDE SEQUENCE</scope>
    <source>
        <tissue evidence="2">Shoot tissue taken approximately 20 cm above the soil surface</tissue>
    </source>
</reference>
<dbReference type="AlphaFoldDB" id="A0A0A9MUA5"/>
<organism evidence="2">
    <name type="scientific">Arundo donax</name>
    <name type="common">Giant reed</name>
    <name type="synonym">Donax arundinaceus</name>
    <dbReference type="NCBI Taxonomy" id="35708"/>
    <lineage>
        <taxon>Eukaryota</taxon>
        <taxon>Viridiplantae</taxon>
        <taxon>Streptophyta</taxon>
        <taxon>Embryophyta</taxon>
        <taxon>Tracheophyta</taxon>
        <taxon>Spermatophyta</taxon>
        <taxon>Magnoliopsida</taxon>
        <taxon>Liliopsida</taxon>
        <taxon>Poales</taxon>
        <taxon>Poaceae</taxon>
        <taxon>PACMAD clade</taxon>
        <taxon>Arundinoideae</taxon>
        <taxon>Arundineae</taxon>
        <taxon>Arundo</taxon>
    </lineage>
</organism>
<sequence>MAVLVGMEVLDGSRATAGRRGRTAGAPGRRDLDLLMGLCGIWSARAAGRSSWTAYGGRAGSLDGGAPGRRAELLDGGPTEGGAHGRRAELLDGRPMAGGRSPAPSGGERRTRDGWK</sequence>